<keyword evidence="11" id="KW-1185">Reference proteome</keyword>
<dbReference type="NCBIfam" id="NF004638">
    <property type="entry name" value="PRK05988.1"/>
    <property type="match status" value="1"/>
</dbReference>
<dbReference type="Gene3D" id="1.10.10.1590">
    <property type="entry name" value="NADH-quinone oxidoreductase subunit E"/>
    <property type="match status" value="1"/>
</dbReference>
<dbReference type="PIRSF" id="PIRSF000216">
    <property type="entry name" value="NADH_DH_24kDa"/>
    <property type="match status" value="1"/>
</dbReference>
<organism evidence="10 11">
    <name type="scientific">Paraglaciecola algarum</name>
    <dbReference type="NCBI Taxonomy" id="3050085"/>
    <lineage>
        <taxon>Bacteria</taxon>
        <taxon>Pseudomonadati</taxon>
        <taxon>Pseudomonadota</taxon>
        <taxon>Gammaproteobacteria</taxon>
        <taxon>Alteromonadales</taxon>
        <taxon>Alteromonadaceae</taxon>
        <taxon>Paraglaciecola</taxon>
    </lineage>
</organism>
<sequence length="163" mass="18034">MNQSSNWDPQIAQNAIDELKGQPGALLPILHKIQNILGYIPKDSIPMIAKALQQTSAEIHGVVSFYHHFRTSPPGKHILQICRAEACQARGSRQLEAHVKDSLKVDYHATTADNTFTLEPVYCLGNCTNGPNIRVDDDIIAGVTSEKFDVIKEQKNTFVVELA</sequence>
<dbReference type="InterPro" id="IPR028431">
    <property type="entry name" value="NADP_DH_HndA-like"/>
</dbReference>
<evidence type="ECO:0000256" key="8">
    <source>
        <dbReference type="ARBA" id="ARBA00032788"/>
    </source>
</evidence>
<dbReference type="EMBL" id="JAKGAS010000002">
    <property type="protein sequence ID" value="MCF2947297.1"/>
    <property type="molecule type" value="Genomic_DNA"/>
</dbReference>
<evidence type="ECO:0000313" key="10">
    <source>
        <dbReference type="EMBL" id="MCF2947297.1"/>
    </source>
</evidence>
<comment type="similarity">
    <text evidence="1">Belongs to the complex I 24 kDa subunit family.</text>
</comment>
<name>A0ABS9D4C2_9ALTE</name>
<keyword evidence="3" id="KW-0001">2Fe-2S</keyword>
<dbReference type="Pfam" id="PF01257">
    <property type="entry name" value="2Fe-2S_thioredx"/>
    <property type="match status" value="1"/>
</dbReference>
<dbReference type="Proteomes" id="UP001521137">
    <property type="component" value="Unassembled WGS sequence"/>
</dbReference>
<comment type="cofactor">
    <cofactor evidence="9">
        <name>[2Fe-2S] cluster</name>
        <dbReference type="ChEBI" id="CHEBI:190135"/>
    </cofactor>
</comment>
<reference evidence="10 11" key="1">
    <citation type="submission" date="2022-01" db="EMBL/GenBank/DDBJ databases">
        <title>Paraglaciecola sp. G1-23.</title>
        <authorList>
            <person name="Jin M.S."/>
            <person name="Han D.M."/>
            <person name="Kim H.M."/>
            <person name="Jeon C.O."/>
        </authorList>
    </citation>
    <scope>NUCLEOTIDE SEQUENCE [LARGE SCALE GENOMIC DNA]</scope>
    <source>
        <strain evidence="10 11">G1-23</strain>
    </source>
</reference>
<evidence type="ECO:0000256" key="6">
    <source>
        <dbReference type="ARBA" id="ARBA00023014"/>
    </source>
</evidence>
<dbReference type="InterPro" id="IPR041921">
    <property type="entry name" value="NuoE_N"/>
</dbReference>
<keyword evidence="6" id="KW-0411">Iron-sulfur</keyword>
<evidence type="ECO:0000256" key="9">
    <source>
        <dbReference type="ARBA" id="ARBA00034078"/>
    </source>
</evidence>
<proteinExistence type="inferred from homology"/>
<accession>A0ABS9D4C2</accession>
<dbReference type="InterPro" id="IPR036249">
    <property type="entry name" value="Thioredoxin-like_sf"/>
</dbReference>
<evidence type="ECO:0000256" key="4">
    <source>
        <dbReference type="ARBA" id="ARBA00022723"/>
    </source>
</evidence>
<dbReference type="SUPFAM" id="SSF52833">
    <property type="entry name" value="Thioredoxin-like"/>
    <property type="match status" value="1"/>
</dbReference>
<dbReference type="RefSeq" id="WP_235310827.1">
    <property type="nucleotide sequence ID" value="NZ_JAKGAS010000002.1"/>
</dbReference>
<evidence type="ECO:0000313" key="11">
    <source>
        <dbReference type="Proteomes" id="UP001521137"/>
    </source>
</evidence>
<keyword evidence="5" id="KW-0408">Iron</keyword>
<gene>
    <name evidence="10" type="ORF">L0668_04200</name>
</gene>
<evidence type="ECO:0000256" key="7">
    <source>
        <dbReference type="ARBA" id="ARBA00031580"/>
    </source>
</evidence>
<dbReference type="InterPro" id="IPR002023">
    <property type="entry name" value="NuoE-like"/>
</dbReference>
<dbReference type="CDD" id="cd03081">
    <property type="entry name" value="TRX_Fd_NuoE_FDH_gamma"/>
    <property type="match status" value="1"/>
</dbReference>
<dbReference type="Gene3D" id="3.40.30.10">
    <property type="entry name" value="Glutaredoxin"/>
    <property type="match status" value="1"/>
</dbReference>
<comment type="caution">
    <text evidence="10">The sequence shown here is derived from an EMBL/GenBank/DDBJ whole genome shotgun (WGS) entry which is preliminary data.</text>
</comment>
<protein>
    <recommendedName>
        <fullName evidence="2">NADH-quinone oxidoreductase subunit E</fullName>
    </recommendedName>
    <alternativeName>
        <fullName evidence="7">NADH dehydrogenase I subunit E</fullName>
    </alternativeName>
    <alternativeName>
        <fullName evidence="8">NDH-1 subunit E</fullName>
    </alternativeName>
</protein>
<evidence type="ECO:0000256" key="5">
    <source>
        <dbReference type="ARBA" id="ARBA00023004"/>
    </source>
</evidence>
<dbReference type="PROSITE" id="PS01099">
    <property type="entry name" value="COMPLEX1_24K"/>
    <property type="match status" value="1"/>
</dbReference>
<keyword evidence="4" id="KW-0479">Metal-binding</keyword>
<evidence type="ECO:0000256" key="3">
    <source>
        <dbReference type="ARBA" id="ARBA00022714"/>
    </source>
</evidence>
<dbReference type="PANTHER" id="PTHR43342:SF1">
    <property type="entry name" value="BIFURCATING [FEFE] HYDROGENASE GAMMA SUBUNIT"/>
    <property type="match status" value="1"/>
</dbReference>
<dbReference type="PANTHER" id="PTHR43342">
    <property type="entry name" value="NADH-QUINONE OXIDOREDUCTASE, E SUBUNIT"/>
    <property type="match status" value="1"/>
</dbReference>
<evidence type="ECO:0000256" key="1">
    <source>
        <dbReference type="ARBA" id="ARBA00010643"/>
    </source>
</evidence>
<evidence type="ECO:0000256" key="2">
    <source>
        <dbReference type="ARBA" id="ARBA00019898"/>
    </source>
</evidence>